<feature type="domain" description="Rhodanese" evidence="2">
    <location>
        <begin position="44"/>
        <end position="135"/>
    </location>
</feature>
<dbReference type="Gene3D" id="3.40.250.10">
    <property type="entry name" value="Rhodanese-like domain"/>
    <property type="match status" value="1"/>
</dbReference>
<dbReference type="NCBIfam" id="NF045521">
    <property type="entry name" value="rhoda_near_glyco"/>
    <property type="match status" value="1"/>
</dbReference>
<feature type="signal peptide" evidence="1">
    <location>
        <begin position="1"/>
        <end position="18"/>
    </location>
</feature>
<protein>
    <submittedName>
        <fullName evidence="3">Rhodanese-like domain-containing protein</fullName>
    </submittedName>
</protein>
<proteinExistence type="predicted"/>
<keyword evidence="4" id="KW-1185">Reference proteome</keyword>
<dbReference type="InterPro" id="IPR001763">
    <property type="entry name" value="Rhodanese-like_dom"/>
</dbReference>
<reference evidence="3 4" key="1">
    <citation type="submission" date="2023-05" db="EMBL/GenBank/DDBJ databases">
        <title>Adaptations of aquatic viruses from atmosphere-close ecosystems of the Central Arctic Ocean.</title>
        <authorList>
            <person name="Rahlff J."/>
            <person name="Holmfeldt K."/>
        </authorList>
    </citation>
    <scope>NUCLEOTIDE SEQUENCE [LARGE SCALE GENOMIC DNA]</scope>
    <source>
        <strain evidence="3 4">Arc14</strain>
    </source>
</reference>
<feature type="chain" id="PRO_5046004441" evidence="1">
    <location>
        <begin position="19"/>
        <end position="163"/>
    </location>
</feature>
<evidence type="ECO:0000313" key="3">
    <source>
        <dbReference type="EMBL" id="MEZ7515840.1"/>
    </source>
</evidence>
<accession>A0ABV4KGL2</accession>
<dbReference type="Pfam" id="PF00581">
    <property type="entry name" value="Rhodanese"/>
    <property type="match status" value="1"/>
</dbReference>
<dbReference type="PANTHER" id="PTHR43031:SF16">
    <property type="entry name" value="OXIDOREDUCTASE"/>
    <property type="match status" value="1"/>
</dbReference>
<evidence type="ECO:0000259" key="2">
    <source>
        <dbReference type="PROSITE" id="PS50206"/>
    </source>
</evidence>
<keyword evidence="1" id="KW-0732">Signal</keyword>
<sequence>MRKSLYFLPLLFSFAMSAQQSIPRVLKMLNKESVPYIKVAELKDKKNLVYLDAREPKEYQVSHIKNALFVGYDDFKSEIVTSKIKDKSTAIVVYCSIGVRSENIGEKLQQLGYTNVYNLYGGIFEYKNEGGTVYNLQNKPTDSVHTYNKKWSKYLTKGNKVYE</sequence>
<dbReference type="SUPFAM" id="SSF52821">
    <property type="entry name" value="Rhodanese/Cell cycle control phosphatase"/>
    <property type="match status" value="1"/>
</dbReference>
<gene>
    <name evidence="3" type="ORF">QO192_11170</name>
</gene>
<dbReference type="PROSITE" id="PS50206">
    <property type="entry name" value="RHODANESE_3"/>
    <property type="match status" value="1"/>
</dbReference>
<dbReference type="InterPro" id="IPR050229">
    <property type="entry name" value="GlpE_sulfurtransferase"/>
</dbReference>
<dbReference type="PANTHER" id="PTHR43031">
    <property type="entry name" value="FAD-DEPENDENT OXIDOREDUCTASE"/>
    <property type="match status" value="1"/>
</dbReference>
<dbReference type="SMART" id="SM00450">
    <property type="entry name" value="RHOD"/>
    <property type="match status" value="1"/>
</dbReference>
<dbReference type="CDD" id="cd00158">
    <property type="entry name" value="RHOD"/>
    <property type="match status" value="1"/>
</dbReference>
<evidence type="ECO:0000256" key="1">
    <source>
        <dbReference type="SAM" id="SignalP"/>
    </source>
</evidence>
<dbReference type="RefSeq" id="WP_339654964.1">
    <property type="nucleotide sequence ID" value="NZ_CAXBLC010000005.1"/>
</dbReference>
<evidence type="ECO:0000313" key="4">
    <source>
        <dbReference type="Proteomes" id="UP001568894"/>
    </source>
</evidence>
<organism evidence="3 4">
    <name type="scientific">Flavobacterium frigidarium</name>
    <dbReference type="NCBI Taxonomy" id="99286"/>
    <lineage>
        <taxon>Bacteria</taxon>
        <taxon>Pseudomonadati</taxon>
        <taxon>Bacteroidota</taxon>
        <taxon>Flavobacteriia</taxon>
        <taxon>Flavobacteriales</taxon>
        <taxon>Flavobacteriaceae</taxon>
        <taxon>Flavobacterium</taxon>
    </lineage>
</organism>
<dbReference type="InterPro" id="IPR036873">
    <property type="entry name" value="Rhodanese-like_dom_sf"/>
</dbReference>
<name>A0ABV4KGL2_9FLAO</name>
<comment type="caution">
    <text evidence="3">The sequence shown here is derived from an EMBL/GenBank/DDBJ whole genome shotgun (WGS) entry which is preliminary data.</text>
</comment>
<dbReference type="EMBL" id="JASMRN010000008">
    <property type="protein sequence ID" value="MEZ7515840.1"/>
    <property type="molecule type" value="Genomic_DNA"/>
</dbReference>
<dbReference type="Proteomes" id="UP001568894">
    <property type="component" value="Unassembled WGS sequence"/>
</dbReference>